<keyword evidence="2" id="KW-1185">Reference proteome</keyword>
<protein>
    <submittedName>
        <fullName evidence="1">Uncharacterized protein</fullName>
    </submittedName>
</protein>
<comment type="caution">
    <text evidence="1">The sequence shown here is derived from an EMBL/GenBank/DDBJ whole genome shotgun (WGS) entry which is preliminary data.</text>
</comment>
<gene>
    <name evidence="1" type="ORF">Nepgr_006572</name>
</gene>
<dbReference type="EMBL" id="BSYO01000005">
    <property type="protein sequence ID" value="GMH04732.1"/>
    <property type="molecule type" value="Genomic_DNA"/>
</dbReference>
<name>A0AAD3S5A3_NEPGR</name>
<organism evidence="1 2">
    <name type="scientific">Nepenthes gracilis</name>
    <name type="common">Slender pitcher plant</name>
    <dbReference type="NCBI Taxonomy" id="150966"/>
    <lineage>
        <taxon>Eukaryota</taxon>
        <taxon>Viridiplantae</taxon>
        <taxon>Streptophyta</taxon>
        <taxon>Embryophyta</taxon>
        <taxon>Tracheophyta</taxon>
        <taxon>Spermatophyta</taxon>
        <taxon>Magnoliopsida</taxon>
        <taxon>eudicotyledons</taxon>
        <taxon>Gunneridae</taxon>
        <taxon>Pentapetalae</taxon>
        <taxon>Caryophyllales</taxon>
        <taxon>Nepenthaceae</taxon>
        <taxon>Nepenthes</taxon>
    </lineage>
</organism>
<dbReference type="Proteomes" id="UP001279734">
    <property type="component" value="Unassembled WGS sequence"/>
</dbReference>
<dbReference type="AlphaFoldDB" id="A0AAD3S5A3"/>
<sequence length="229" mass="25625">MPPDVSGHDFVQALSTMYPDYGALDSFAVSRNFAAAFQLESLPRLRLLILYCLAHWNVEYSAEVEVFSLVDRESWSMRMLDSYCCEVGGYLCLQFCNCLVGRVGFLCSVRLQNFCGVENTSMMQLVYGYALFFGLSLIKCICCCGDGHIAEMDGFWVGLDGPLSADISGSFVRFWLHYGSALWWFGLRCVIDFLFDGPHQAAQFGRQRLVCEGSLCLGMESISLIGWSS</sequence>
<accession>A0AAD3S5A3</accession>
<proteinExistence type="predicted"/>
<evidence type="ECO:0000313" key="1">
    <source>
        <dbReference type="EMBL" id="GMH04732.1"/>
    </source>
</evidence>
<reference evidence="1" key="1">
    <citation type="submission" date="2023-05" db="EMBL/GenBank/DDBJ databases">
        <title>Nepenthes gracilis genome sequencing.</title>
        <authorList>
            <person name="Fukushima K."/>
        </authorList>
    </citation>
    <scope>NUCLEOTIDE SEQUENCE</scope>
    <source>
        <strain evidence="1">SING2019-196</strain>
    </source>
</reference>
<evidence type="ECO:0000313" key="2">
    <source>
        <dbReference type="Proteomes" id="UP001279734"/>
    </source>
</evidence>